<proteinExistence type="predicted"/>
<keyword evidence="2" id="KW-1185">Reference proteome</keyword>
<reference evidence="2" key="1">
    <citation type="journal article" date="2014" name="Science">
        <title>Ancient hybridizations among the ancestral genomes of bread wheat.</title>
        <authorList>
            <consortium name="International Wheat Genome Sequencing Consortium,"/>
            <person name="Marcussen T."/>
            <person name="Sandve S.R."/>
            <person name="Heier L."/>
            <person name="Spannagl M."/>
            <person name="Pfeifer M."/>
            <person name="Jakobsen K.S."/>
            <person name="Wulff B.B."/>
            <person name="Steuernagel B."/>
            <person name="Mayer K.F."/>
            <person name="Olsen O.A."/>
        </authorList>
    </citation>
    <scope>NUCLEOTIDE SEQUENCE [LARGE SCALE GENOMIC DNA]</scope>
    <source>
        <strain evidence="2">cv. AL8/78</strain>
    </source>
</reference>
<evidence type="ECO:0000313" key="1">
    <source>
        <dbReference type="EnsemblPlants" id="AET7Gv21139600.11"/>
    </source>
</evidence>
<protein>
    <submittedName>
        <fullName evidence="1">Uncharacterized protein</fullName>
    </submittedName>
</protein>
<reference evidence="1" key="3">
    <citation type="journal article" date="2017" name="Nature">
        <title>Genome sequence of the progenitor of the wheat D genome Aegilops tauschii.</title>
        <authorList>
            <person name="Luo M.C."/>
            <person name="Gu Y.Q."/>
            <person name="Puiu D."/>
            <person name="Wang H."/>
            <person name="Twardziok S.O."/>
            <person name="Deal K.R."/>
            <person name="Huo N."/>
            <person name="Zhu T."/>
            <person name="Wang L."/>
            <person name="Wang Y."/>
            <person name="McGuire P.E."/>
            <person name="Liu S."/>
            <person name="Long H."/>
            <person name="Ramasamy R.K."/>
            <person name="Rodriguez J.C."/>
            <person name="Van S.L."/>
            <person name="Yuan L."/>
            <person name="Wang Z."/>
            <person name="Xia Z."/>
            <person name="Xiao L."/>
            <person name="Anderson O.D."/>
            <person name="Ouyang S."/>
            <person name="Liang Y."/>
            <person name="Zimin A.V."/>
            <person name="Pertea G."/>
            <person name="Qi P."/>
            <person name="Bennetzen J.L."/>
            <person name="Dai X."/>
            <person name="Dawson M.W."/>
            <person name="Muller H.G."/>
            <person name="Kugler K."/>
            <person name="Rivarola-Duarte L."/>
            <person name="Spannagl M."/>
            <person name="Mayer K.F.X."/>
            <person name="Lu F.H."/>
            <person name="Bevan M.W."/>
            <person name="Leroy P."/>
            <person name="Li P."/>
            <person name="You F.M."/>
            <person name="Sun Q."/>
            <person name="Liu Z."/>
            <person name="Lyons E."/>
            <person name="Wicker T."/>
            <person name="Salzberg S.L."/>
            <person name="Devos K.M."/>
            <person name="Dvorak J."/>
        </authorList>
    </citation>
    <scope>NUCLEOTIDE SEQUENCE [LARGE SCALE GENOMIC DNA]</scope>
    <source>
        <strain evidence="1">cv. AL8/78</strain>
    </source>
</reference>
<dbReference type="AlphaFoldDB" id="A0A453SXM8"/>
<organism evidence="1 2">
    <name type="scientific">Aegilops tauschii subsp. strangulata</name>
    <name type="common">Goatgrass</name>
    <dbReference type="NCBI Taxonomy" id="200361"/>
    <lineage>
        <taxon>Eukaryota</taxon>
        <taxon>Viridiplantae</taxon>
        <taxon>Streptophyta</taxon>
        <taxon>Embryophyta</taxon>
        <taxon>Tracheophyta</taxon>
        <taxon>Spermatophyta</taxon>
        <taxon>Magnoliopsida</taxon>
        <taxon>Liliopsida</taxon>
        <taxon>Poales</taxon>
        <taxon>Poaceae</taxon>
        <taxon>BOP clade</taxon>
        <taxon>Pooideae</taxon>
        <taxon>Triticodae</taxon>
        <taxon>Triticeae</taxon>
        <taxon>Triticinae</taxon>
        <taxon>Aegilops</taxon>
    </lineage>
</organism>
<reference evidence="2" key="2">
    <citation type="journal article" date="2017" name="Nat. Plants">
        <title>The Aegilops tauschii genome reveals multiple impacts of transposons.</title>
        <authorList>
            <person name="Zhao G."/>
            <person name="Zou C."/>
            <person name="Li K."/>
            <person name="Wang K."/>
            <person name="Li T."/>
            <person name="Gao L."/>
            <person name="Zhang X."/>
            <person name="Wang H."/>
            <person name="Yang Z."/>
            <person name="Liu X."/>
            <person name="Jiang W."/>
            <person name="Mao L."/>
            <person name="Kong X."/>
            <person name="Jiao Y."/>
            <person name="Jia J."/>
        </authorList>
    </citation>
    <scope>NUCLEOTIDE SEQUENCE [LARGE SCALE GENOMIC DNA]</scope>
    <source>
        <strain evidence="2">cv. AL8/78</strain>
    </source>
</reference>
<accession>A0A453SXM8</accession>
<dbReference type="EnsemblPlants" id="AET7Gv21139600.11">
    <property type="protein sequence ID" value="AET7Gv21139600.11"/>
    <property type="gene ID" value="AET7Gv21139600"/>
</dbReference>
<reference evidence="1" key="4">
    <citation type="submission" date="2019-03" db="UniProtKB">
        <authorList>
            <consortium name="EnsemblPlants"/>
        </authorList>
    </citation>
    <scope>IDENTIFICATION</scope>
</reference>
<dbReference type="Gramene" id="AET7Gv21139600.11">
    <property type="protein sequence ID" value="AET7Gv21139600.11"/>
    <property type="gene ID" value="AET7Gv21139600"/>
</dbReference>
<sequence length="43" mass="5136">MDDYLKGCRFLPKLSNEILEVINVDYRDRWASCSSTTRRRTLL</sequence>
<dbReference type="Gramene" id="AET7Gv21139600.13">
    <property type="protein sequence ID" value="AET7Gv21139600.13"/>
    <property type="gene ID" value="AET7Gv21139600"/>
</dbReference>
<dbReference type="EnsemblPlants" id="AET7Gv21139600.13">
    <property type="protein sequence ID" value="AET7Gv21139600.13"/>
    <property type="gene ID" value="AET7Gv21139600"/>
</dbReference>
<name>A0A453SXM8_AEGTS</name>
<evidence type="ECO:0000313" key="2">
    <source>
        <dbReference type="Proteomes" id="UP000015105"/>
    </source>
</evidence>
<reference evidence="1" key="5">
    <citation type="journal article" date="2021" name="G3 (Bethesda)">
        <title>Aegilops tauschii genome assembly Aet v5.0 features greater sequence contiguity and improved annotation.</title>
        <authorList>
            <person name="Wang L."/>
            <person name="Zhu T."/>
            <person name="Rodriguez J.C."/>
            <person name="Deal K.R."/>
            <person name="Dubcovsky J."/>
            <person name="McGuire P.E."/>
            <person name="Lux T."/>
            <person name="Spannagl M."/>
            <person name="Mayer K.F.X."/>
            <person name="Baldrich P."/>
            <person name="Meyers B.C."/>
            <person name="Huo N."/>
            <person name="Gu Y.Q."/>
            <person name="Zhou H."/>
            <person name="Devos K.M."/>
            <person name="Bennetzen J.L."/>
            <person name="Unver T."/>
            <person name="Budak H."/>
            <person name="Gulick P.J."/>
            <person name="Galiba G."/>
            <person name="Kalapos B."/>
            <person name="Nelson D.R."/>
            <person name="Li P."/>
            <person name="You F.M."/>
            <person name="Luo M.C."/>
            <person name="Dvorak J."/>
        </authorList>
    </citation>
    <scope>NUCLEOTIDE SEQUENCE [LARGE SCALE GENOMIC DNA]</scope>
    <source>
        <strain evidence="1">cv. AL8/78</strain>
    </source>
</reference>
<dbReference type="Proteomes" id="UP000015105">
    <property type="component" value="Chromosome 7D"/>
</dbReference>